<name>A0A7Y4P8F6_9CORY</name>
<reference evidence="1 2" key="3">
    <citation type="journal article" date="2020" name="Int. J. Syst. Evol. Microbiol.">
        <title>Corynebacterium silvaticum sp. nov., a unique group of NTTB corynebacteria in wild boar and roe deer.</title>
        <authorList>
            <person name="Dangel A."/>
            <person name="Berger A."/>
            <person name="Rau J."/>
            <person name="Eisenberg T."/>
            <person name="Kampfer P."/>
            <person name="Margos G."/>
            <person name="Contzen M."/>
            <person name="Busse H.J."/>
            <person name="Konrad R."/>
            <person name="Peters M."/>
            <person name="Sting R."/>
            <person name="Sing A."/>
        </authorList>
    </citation>
    <scope>NUCLEOTIDE SEQUENCE [LARGE SCALE GENOMIC DNA]</scope>
    <source>
        <strain evidence="1 2">PO100/5</strain>
    </source>
</reference>
<dbReference type="RefSeq" id="WP_087454593.1">
    <property type="nucleotide sequence ID" value="NZ_CP021417.2"/>
</dbReference>
<evidence type="ECO:0000313" key="2">
    <source>
        <dbReference type="Proteomes" id="UP000195652"/>
    </source>
</evidence>
<dbReference type="KEGG" id="csil:CBE74_10545"/>
<gene>
    <name evidence="1" type="ORF">CBE74_10545</name>
</gene>
<dbReference type="Proteomes" id="UP000195652">
    <property type="component" value="Chromosome"/>
</dbReference>
<keyword evidence="2" id="KW-1185">Reference proteome</keyword>
<organism evidence="1 2">
    <name type="scientific">Corynebacterium silvaticum</name>
    <dbReference type="NCBI Taxonomy" id="2320431"/>
    <lineage>
        <taxon>Bacteria</taxon>
        <taxon>Bacillati</taxon>
        <taxon>Actinomycetota</taxon>
        <taxon>Actinomycetes</taxon>
        <taxon>Mycobacteriales</taxon>
        <taxon>Corynebacteriaceae</taxon>
        <taxon>Corynebacterium</taxon>
    </lineage>
</organism>
<dbReference type="OrthoDB" id="4423832at2"/>
<dbReference type="EMBL" id="CP021417">
    <property type="protein sequence ID" value="ARU46812.1"/>
    <property type="molecule type" value="Genomic_DNA"/>
</dbReference>
<reference evidence="1 2" key="1">
    <citation type="journal article" date="2014" name="BMC Vet. Res.">
        <title>First report of Corynebacterium pseudotuberculosis from caseous lymphadenitis lesions in Black Alentejano pig (Sus scrofa domesticus).</title>
        <authorList>
            <person name="Oliveira M."/>
            <person name="Barroco C."/>
            <person name="Mottola C."/>
            <person name="Santos R."/>
            <person name="Lemsaddek A."/>
            <person name="Tavares L."/>
            <person name="Semedo-Lemsaddek T."/>
        </authorList>
    </citation>
    <scope>NUCLEOTIDE SEQUENCE [LARGE SCALE GENOMIC DNA]</scope>
    <source>
        <strain evidence="1 2">PO100/5</strain>
    </source>
</reference>
<reference evidence="1 2" key="4">
    <citation type="journal article" date="2020" name="PLoS ONE">
        <title>Taxonomic classification of strain PO100/5 shows a broader geographic distribution and genetic markers of the recently described Corynebacterium silvaticum.</title>
        <authorList>
            <person name="Viana M.V.C."/>
            <person name="Profeta R."/>
            <person name="da Silva A.L."/>
            <person name="Hurtado R."/>
            <person name="Cerqueira J.C."/>
            <person name="Ribeiro B.F.S."/>
            <person name="Almeida M.O."/>
            <person name="Morais-Rodrigues F."/>
            <person name="Soares S.C."/>
            <person name="Oliveira M."/>
            <person name="Tavares L."/>
            <person name="Figueiredo H."/>
            <person name="Wattam A.R."/>
            <person name="Barh D."/>
            <person name="Ghosh P."/>
            <person name="Silva A."/>
            <person name="Azevedo V."/>
        </authorList>
    </citation>
    <scope>NUCLEOTIDE SEQUENCE [LARGE SCALE GENOMIC DNA]</scope>
    <source>
        <strain evidence="1 2">PO100/5</strain>
    </source>
</reference>
<dbReference type="GeneID" id="75008654"/>
<reference evidence="1 2" key="2">
    <citation type="journal article" date="2020" name="Antonie Van Leeuwenhoek">
        <title>Phylogenomic characterisation of a novel corynebacterial species pathogenic to animals.</title>
        <authorList>
            <person name="Moller J."/>
            <person name="Musella L."/>
            <person name="Melnikov V."/>
            <person name="Geissdorfer W."/>
            <person name="Burkovski A."/>
            <person name="Sangal V."/>
        </authorList>
    </citation>
    <scope>NUCLEOTIDE SEQUENCE [LARGE SCALE GENOMIC DNA]</scope>
    <source>
        <strain evidence="1 2">PO100/5</strain>
    </source>
</reference>
<sequence length="84" mass="9138">MHNAILAAAETATQDQGFYKFFDIVFKNLATVNDFIARGMGSSMAGDKDVEKGKGFQSIFHLFHEWLTQGSSAPTKPAETPKAA</sequence>
<accession>A0A7Y4P8F6</accession>
<proteinExistence type="predicted"/>
<protein>
    <submittedName>
        <fullName evidence="1">Uncharacterized protein</fullName>
    </submittedName>
</protein>
<evidence type="ECO:0000313" key="1">
    <source>
        <dbReference type="EMBL" id="ARU46812.1"/>
    </source>
</evidence>
<dbReference type="AlphaFoldDB" id="A0A7Y4P8F6"/>